<dbReference type="GeneID" id="29295313"/>
<organism evidence="2 3">
    <name type="scientific">Privet leaf blotch-associated virus</name>
    <dbReference type="NCBI Taxonomy" id="1811408"/>
    <lineage>
        <taxon>Viruses</taxon>
        <taxon>Riboviria</taxon>
        <taxon>Orthornavirae</taxon>
        <taxon>Kitrinoviricota</taxon>
        <taxon>Alsuviricetes</taxon>
        <taxon>Martellivirales</taxon>
        <taxon>Mayoviridae</taxon>
        <taxon>Idaeovirus</taxon>
        <taxon>Idaeovirus ligustri</taxon>
    </lineage>
</organism>
<name>A0A1E1JQ53_9VIRU</name>
<sequence>MYLSKNLRSNLSSKGSSGSSKKKPLALDPERALFHLEEDFGGSPGSLRLNRKGKHPLDIQSSAFKRIVPQDDNLKGLSVQLFEMDQVMLEDVYKGQLQKDEFVEFNNYMTLTNAGAQQEQKYSLVNSSAPAWKEKLTVLTNANRRASHLYNLMLTIVPAVASNTPGNITLSFHDDRMEEGASMLFGIRQKVTQPRVYLISTGYSVPLNEFDFKIKLKVEGVPIKKGKTAVWARLGWNLAVHEHPVYIPLVPALASDIEAGELPMQKLAITNMLAESSGMRRTSFSVEDASQPSFGIDRFLADQANTLSIISSGNDSDHKSENSTPQQPELSFIGPLPKVSTPITQA</sequence>
<evidence type="ECO:0000313" key="2">
    <source>
        <dbReference type="EMBL" id="CZS63541.1"/>
    </source>
</evidence>
<evidence type="ECO:0000256" key="1">
    <source>
        <dbReference type="SAM" id="MobiDB-lite"/>
    </source>
</evidence>
<protein>
    <submittedName>
        <fullName evidence="2">Movement protein</fullName>
    </submittedName>
</protein>
<reference evidence="2 3" key="1">
    <citation type="journal article" date="2017" name="Mol. Plant Pathol.">
        <title>Identification and characterization of privet leaf blotch-associated virus, a novel idaeovirus.</title>
        <authorList>
            <person name="Navarro B."/>
            <person name="Loconsole G."/>
            <person name="Giampetruzzi A."/>
            <person name="Aboughanem-Sabanadzovic N."/>
            <person name="Ragozzino A."/>
            <person name="Ragozzino E."/>
            <person name="Di Serio F."/>
        </authorList>
    </citation>
    <scope>NUCLEOTIDE SEQUENCE [LARGE SCALE GENOMIC DNA]</scope>
</reference>
<proteinExistence type="predicted"/>
<dbReference type="OrthoDB" id="7616at10239"/>
<feature type="region of interest" description="Disordered" evidence="1">
    <location>
        <begin position="1"/>
        <end position="24"/>
    </location>
</feature>
<feature type="compositionally biased region" description="Low complexity" evidence="1">
    <location>
        <begin position="1"/>
        <end position="19"/>
    </location>
</feature>
<accession>A0A1E1JQ53</accession>
<dbReference type="KEGG" id="vg:29295313"/>
<feature type="region of interest" description="Disordered" evidence="1">
    <location>
        <begin position="310"/>
        <end position="346"/>
    </location>
</feature>
<dbReference type="Proteomes" id="UP000203922">
    <property type="component" value="Genome"/>
</dbReference>
<keyword evidence="3" id="KW-1185">Reference proteome</keyword>
<dbReference type="RefSeq" id="YP_009305431.1">
    <property type="nucleotide sequence ID" value="NC_031342.1"/>
</dbReference>
<gene>
    <name evidence="2" type="primary">ORF2a</name>
</gene>
<dbReference type="EMBL" id="LT221869">
    <property type="protein sequence ID" value="CZS63541.1"/>
    <property type="molecule type" value="Genomic_RNA"/>
</dbReference>
<evidence type="ECO:0000313" key="3">
    <source>
        <dbReference type="Proteomes" id="UP000203922"/>
    </source>
</evidence>